<dbReference type="PRINTS" id="PR00301">
    <property type="entry name" value="HEATSHOCK70"/>
</dbReference>
<keyword evidence="8" id="KW-0472">Membrane</keyword>
<dbReference type="InterPro" id="IPR043129">
    <property type="entry name" value="ATPase_NBD"/>
</dbReference>
<dbReference type="Gene3D" id="3.90.640.10">
    <property type="entry name" value="Actin, Chain A, domain 4"/>
    <property type="match status" value="1"/>
</dbReference>
<dbReference type="PANTHER" id="PTHR19375">
    <property type="entry name" value="HEAT SHOCK PROTEIN 70KDA"/>
    <property type="match status" value="1"/>
</dbReference>
<keyword evidence="8" id="KW-1133">Transmembrane helix</keyword>
<evidence type="ECO:0000256" key="5">
    <source>
        <dbReference type="ARBA" id="ARBA00023186"/>
    </source>
</evidence>
<evidence type="ECO:0000313" key="9">
    <source>
        <dbReference type="EMBL" id="GIG88131.1"/>
    </source>
</evidence>
<keyword evidence="4" id="KW-0346">Stress response</keyword>
<feature type="compositionally biased region" description="Low complexity" evidence="7">
    <location>
        <begin position="381"/>
        <end position="403"/>
    </location>
</feature>
<evidence type="ECO:0000256" key="3">
    <source>
        <dbReference type="ARBA" id="ARBA00022840"/>
    </source>
</evidence>
<protein>
    <recommendedName>
        <fullName evidence="11">Hsp70 family protein</fullName>
    </recommendedName>
</protein>
<evidence type="ECO:0000256" key="8">
    <source>
        <dbReference type="SAM" id="Phobius"/>
    </source>
</evidence>
<feature type="compositionally biased region" description="Pro residues" evidence="7">
    <location>
        <begin position="360"/>
        <end position="380"/>
    </location>
</feature>
<reference evidence="9 10" key="1">
    <citation type="submission" date="2021-01" db="EMBL/GenBank/DDBJ databases">
        <title>Whole genome shotgun sequence of Plantactinospora endophytica NBRC 110450.</title>
        <authorList>
            <person name="Komaki H."/>
            <person name="Tamura T."/>
        </authorList>
    </citation>
    <scope>NUCLEOTIDE SEQUENCE [LARGE SCALE GENOMIC DNA]</scope>
    <source>
        <strain evidence="9 10">NBRC 110450</strain>
    </source>
</reference>
<name>A0ABQ4E0A7_9ACTN</name>
<dbReference type="SUPFAM" id="SSF53067">
    <property type="entry name" value="Actin-like ATPase domain"/>
    <property type="match status" value="2"/>
</dbReference>
<gene>
    <name evidence="9" type="ORF">Pen02_30670</name>
</gene>
<evidence type="ECO:0000256" key="2">
    <source>
        <dbReference type="ARBA" id="ARBA00022741"/>
    </source>
</evidence>
<comment type="similarity">
    <text evidence="1 6">Belongs to the heat shock protein 70 family.</text>
</comment>
<sequence length="638" mass="66066">MSTTPAALGVDFGTSHTVAAVRMPGGRIESLLFDASPLLPSAVFAQPDGQLLVGHDALRSSRLDPGRSEPNPKRHIADGTLLLGDVETSVEDAVRAVLARVAQTAQRALGGVPRPVVLTHPASWGAGRRGVLAQAAANAGLGAVRLVAEPVAAALYFTEVLGHRVEPGGTLVVYDLGGGTFDISAVRRLADGGWEVRAAAGLDDVGGVDIDAAIVGWLAAHAGAEAIGTGAGLVERRRWQQVQQEARAAKEQLSRVATAPIVLPEPSREVHLTRAEFDELARPLLERTAELTTSTLFASGVTADRLAGVFLVGGSSRIPLVATMLHRALGVAPTVIDQPELVVAHGSLWAPPAEGQSPIAPAPPVEARPPQAAPPLPLPAPAAAAAAPMPAPAGLPTGPAGPAVGQPTVGDPAVGKRDGSGPSVDGPTMDGPAVGGPAASPRRAAVAFAAAVLLGALVGATMTAYPVLAGYDGPLPYWSDRYAWQLLPVAGLLAGLWTRRRGAAFTAQATAGVVAAFVGLLVERSGRNIFRLPWGTPVEFYYWDHNPDVWFLALVGGCLAAGLALEAVLAATVRLGNRGVAVALVTAAGMLPSLLLLWLLDWTYRPQFSRVAIDTLFAYPFVLLLVWPAGWLARRPWR</sequence>
<keyword evidence="3 6" id="KW-0067">ATP-binding</keyword>
<dbReference type="EMBL" id="BONW01000013">
    <property type="protein sequence ID" value="GIG88131.1"/>
    <property type="molecule type" value="Genomic_DNA"/>
</dbReference>
<feature type="transmembrane region" description="Helical" evidence="8">
    <location>
        <begin position="505"/>
        <end position="522"/>
    </location>
</feature>
<dbReference type="Proteomes" id="UP000646749">
    <property type="component" value="Unassembled WGS sequence"/>
</dbReference>
<feature type="region of interest" description="Disordered" evidence="7">
    <location>
        <begin position="354"/>
        <end position="437"/>
    </location>
</feature>
<dbReference type="RefSeq" id="WP_203866638.1">
    <property type="nucleotide sequence ID" value="NZ_BONW01000013.1"/>
</dbReference>
<dbReference type="Pfam" id="PF00012">
    <property type="entry name" value="HSP70"/>
    <property type="match status" value="1"/>
</dbReference>
<keyword evidence="5" id="KW-0143">Chaperone</keyword>
<dbReference type="PROSITE" id="PS01036">
    <property type="entry name" value="HSP70_3"/>
    <property type="match status" value="1"/>
</dbReference>
<feature type="transmembrane region" description="Helical" evidence="8">
    <location>
        <begin position="612"/>
        <end position="633"/>
    </location>
</feature>
<evidence type="ECO:0000256" key="6">
    <source>
        <dbReference type="RuleBase" id="RU003322"/>
    </source>
</evidence>
<keyword evidence="2 6" id="KW-0547">Nucleotide-binding</keyword>
<proteinExistence type="inferred from homology"/>
<dbReference type="InterPro" id="IPR013126">
    <property type="entry name" value="Hsp_70_fam"/>
</dbReference>
<comment type="caution">
    <text evidence="9">The sequence shown here is derived from an EMBL/GenBank/DDBJ whole genome shotgun (WGS) entry which is preliminary data.</text>
</comment>
<evidence type="ECO:0000256" key="7">
    <source>
        <dbReference type="SAM" id="MobiDB-lite"/>
    </source>
</evidence>
<evidence type="ECO:0000256" key="4">
    <source>
        <dbReference type="ARBA" id="ARBA00023016"/>
    </source>
</evidence>
<evidence type="ECO:0008006" key="11">
    <source>
        <dbReference type="Google" id="ProtNLM"/>
    </source>
</evidence>
<organism evidence="9 10">
    <name type="scientific">Plantactinospora endophytica</name>
    <dbReference type="NCBI Taxonomy" id="673535"/>
    <lineage>
        <taxon>Bacteria</taxon>
        <taxon>Bacillati</taxon>
        <taxon>Actinomycetota</taxon>
        <taxon>Actinomycetes</taxon>
        <taxon>Micromonosporales</taxon>
        <taxon>Micromonosporaceae</taxon>
        <taxon>Plantactinospora</taxon>
    </lineage>
</organism>
<feature type="transmembrane region" description="Helical" evidence="8">
    <location>
        <begin position="482"/>
        <end position="498"/>
    </location>
</feature>
<feature type="transmembrane region" description="Helical" evidence="8">
    <location>
        <begin position="549"/>
        <end position="573"/>
    </location>
</feature>
<feature type="transmembrane region" description="Helical" evidence="8">
    <location>
        <begin position="444"/>
        <end position="462"/>
    </location>
</feature>
<keyword evidence="8" id="KW-0812">Transmembrane</keyword>
<accession>A0ABQ4E0A7</accession>
<evidence type="ECO:0000313" key="10">
    <source>
        <dbReference type="Proteomes" id="UP000646749"/>
    </source>
</evidence>
<dbReference type="Gene3D" id="3.30.420.40">
    <property type="match status" value="2"/>
</dbReference>
<dbReference type="InterPro" id="IPR018181">
    <property type="entry name" value="Heat_shock_70_CS"/>
</dbReference>
<evidence type="ECO:0000256" key="1">
    <source>
        <dbReference type="ARBA" id="ARBA00007381"/>
    </source>
</evidence>
<keyword evidence="10" id="KW-1185">Reference proteome</keyword>
<feature type="transmembrane region" description="Helical" evidence="8">
    <location>
        <begin position="580"/>
        <end position="600"/>
    </location>
</feature>